<evidence type="ECO:0000313" key="2">
    <source>
        <dbReference type="EMBL" id="MPN51393.1"/>
    </source>
</evidence>
<dbReference type="AlphaFoldDB" id="A0A645IW31"/>
<dbReference type="InterPro" id="IPR025867">
    <property type="entry name" value="MnmE_helical"/>
</dbReference>
<proteinExistence type="predicted"/>
<comment type="caution">
    <text evidence="2">The sequence shown here is derived from an EMBL/GenBank/DDBJ whole genome shotgun (WGS) entry which is preliminary data.</text>
</comment>
<dbReference type="InterPro" id="IPR027368">
    <property type="entry name" value="MnmE_dom2"/>
</dbReference>
<gene>
    <name evidence="2" type="primary">mnmE_49</name>
    <name evidence="2" type="ORF">SDC9_199038</name>
</gene>
<protein>
    <submittedName>
        <fullName evidence="2">tRNA modification GTPase MnmE</fullName>
        <ecNumber evidence="2">3.6.-.-</ecNumber>
    </submittedName>
</protein>
<feature type="domain" description="MnmE helical" evidence="1">
    <location>
        <begin position="3"/>
        <end position="66"/>
    </location>
</feature>
<dbReference type="SUPFAM" id="SSF116878">
    <property type="entry name" value="TrmE connector domain"/>
    <property type="match status" value="1"/>
</dbReference>
<dbReference type="EMBL" id="VSSQ01116472">
    <property type="protein sequence ID" value="MPN51393.1"/>
    <property type="molecule type" value="Genomic_DNA"/>
</dbReference>
<accession>A0A645IW31</accession>
<dbReference type="GO" id="GO:0016787">
    <property type="term" value="F:hydrolase activity"/>
    <property type="evidence" value="ECO:0007669"/>
    <property type="project" value="UniProtKB-KW"/>
</dbReference>
<sequence>MESALITNVRHVQALEEALATLENAMAAADADCMATDLRTALVALGSITGEAVDEAVVERIFSRFCVGK</sequence>
<evidence type="ECO:0000259" key="1">
    <source>
        <dbReference type="Pfam" id="PF12631"/>
    </source>
</evidence>
<dbReference type="Pfam" id="PF12631">
    <property type="entry name" value="MnmE_helical"/>
    <property type="match status" value="1"/>
</dbReference>
<name>A0A645IW31_9ZZZZ</name>
<dbReference type="Gene3D" id="1.20.120.430">
    <property type="entry name" value="tRNA modification GTPase MnmE domain 2"/>
    <property type="match status" value="1"/>
</dbReference>
<reference evidence="2" key="1">
    <citation type="submission" date="2019-08" db="EMBL/GenBank/DDBJ databases">
        <authorList>
            <person name="Kucharzyk K."/>
            <person name="Murdoch R.W."/>
            <person name="Higgins S."/>
            <person name="Loffler F."/>
        </authorList>
    </citation>
    <scope>NUCLEOTIDE SEQUENCE</scope>
</reference>
<dbReference type="EC" id="3.6.-.-" evidence="2"/>
<organism evidence="2">
    <name type="scientific">bioreactor metagenome</name>
    <dbReference type="NCBI Taxonomy" id="1076179"/>
    <lineage>
        <taxon>unclassified sequences</taxon>
        <taxon>metagenomes</taxon>
        <taxon>ecological metagenomes</taxon>
    </lineage>
</organism>
<keyword evidence="2" id="KW-0378">Hydrolase</keyword>